<dbReference type="Proteomes" id="UP000594454">
    <property type="component" value="Chromosome 3"/>
</dbReference>
<dbReference type="InParanoid" id="A0A7R8UPY9"/>
<dbReference type="InterPro" id="IPR050725">
    <property type="entry name" value="CysQ/Inositol_MonoPase"/>
</dbReference>
<evidence type="ECO:0000313" key="3">
    <source>
        <dbReference type="EMBL" id="CAD7084508.1"/>
    </source>
</evidence>
<organism evidence="3 4">
    <name type="scientific">Hermetia illucens</name>
    <name type="common">Black soldier fly</name>
    <dbReference type="NCBI Taxonomy" id="343691"/>
    <lineage>
        <taxon>Eukaryota</taxon>
        <taxon>Metazoa</taxon>
        <taxon>Ecdysozoa</taxon>
        <taxon>Arthropoda</taxon>
        <taxon>Hexapoda</taxon>
        <taxon>Insecta</taxon>
        <taxon>Pterygota</taxon>
        <taxon>Neoptera</taxon>
        <taxon>Endopterygota</taxon>
        <taxon>Diptera</taxon>
        <taxon>Brachycera</taxon>
        <taxon>Stratiomyomorpha</taxon>
        <taxon>Stratiomyidae</taxon>
        <taxon>Hermetiinae</taxon>
        <taxon>Hermetia</taxon>
    </lineage>
</organism>
<dbReference type="FunFam" id="4.10.460.10:FF:000001">
    <property type="entry name" value="Inositol polyphosphate 1-phosphatase"/>
    <property type="match status" value="1"/>
</dbReference>
<dbReference type="EMBL" id="LR899011">
    <property type="protein sequence ID" value="CAD7084508.1"/>
    <property type="molecule type" value="Genomic_DNA"/>
</dbReference>
<sequence length="362" mass="39275">MSRDFLKTLMNCSEKAANIARKCRADEHLLALLVEEKSADEANPRFIKDFKTLADVLIQETIRYEVGKLFPEMVGNINGEESATFTNTLGESVTIAIGENAQETAACLEKVLNQNKLAAELLAEEVHREVEYIGSGPTMPMAPSDLNYNKIGIWIDPIDATAEYIAGETVFTNFPGITSTGLDCVTILLGVFSIQNGYPLAGIINQPFGEKIGENKYASKVYWGVSLGSFSANNIPPPAPLPKKIAVLSGSENPEVVERIKSLGYEIAVTAGAGHKALKVILGEANLYLLSKSSTFKWDTCAPQAILQSLGAGIFDFKKSIKTERLQPIMYDQKAIRCNLGGLVAVRDLKLGMEVLKVLAAD</sequence>
<dbReference type="PANTHER" id="PTHR43028:SF3">
    <property type="entry name" value="INOSITOL POLYPHOSPHATE 1-PHOSPHATASE"/>
    <property type="match status" value="1"/>
</dbReference>
<dbReference type="FunCoup" id="A0A7R8UPY9">
    <property type="interactions" value="114"/>
</dbReference>
<dbReference type="Gene3D" id="4.10.460.10">
    <property type="entry name" value="Inositol Polyphosphate 1-phosphatase, domain 1"/>
    <property type="match status" value="1"/>
</dbReference>
<comment type="cofactor">
    <cofactor evidence="2">
        <name>Mg(2+)</name>
        <dbReference type="ChEBI" id="CHEBI:18420"/>
    </cofactor>
</comment>
<dbReference type="OrthoDB" id="9977309at2759"/>
<feature type="binding site" evidence="2">
    <location>
        <position position="80"/>
    </location>
    <ligand>
        <name>Mg(2+)</name>
        <dbReference type="ChEBI" id="CHEBI:18420"/>
        <label>1</label>
        <note>catalytic</note>
    </ligand>
</feature>
<keyword evidence="4" id="KW-1185">Reference proteome</keyword>
<feature type="binding site" evidence="2">
    <location>
        <position position="159"/>
    </location>
    <ligand>
        <name>Mg(2+)</name>
        <dbReference type="ChEBI" id="CHEBI:18420"/>
        <label>1</label>
        <note>catalytic</note>
    </ligand>
</feature>
<dbReference type="OMA" id="KGSTFRW"/>
<dbReference type="Gene3D" id="3.40.190.80">
    <property type="match status" value="1"/>
</dbReference>
<feature type="binding site" evidence="2">
    <location>
        <position position="299"/>
    </location>
    <ligand>
        <name>Mg(2+)</name>
        <dbReference type="ChEBI" id="CHEBI:18420"/>
        <label>1</label>
        <note>catalytic</note>
    </ligand>
</feature>
<proteinExistence type="inferred from homology"/>
<accession>A0A7R8UPY9</accession>
<dbReference type="InterPro" id="IPR044897">
    <property type="entry name" value="INPP1_dom_1"/>
</dbReference>
<comment type="similarity">
    <text evidence="1">Belongs to the inositol monophosphatase superfamily.</text>
</comment>
<gene>
    <name evidence="3" type="ORF">HERILL_LOCUS7396</name>
</gene>
<evidence type="ECO:0000313" key="4">
    <source>
        <dbReference type="Proteomes" id="UP000594454"/>
    </source>
</evidence>
<name>A0A7R8UPY9_HERIL</name>
<evidence type="ECO:0008006" key="5">
    <source>
        <dbReference type="Google" id="ProtNLM"/>
    </source>
</evidence>
<protein>
    <recommendedName>
        <fullName evidence="5">Inositol polyphosphate 1-phosphatase</fullName>
    </recommendedName>
</protein>
<evidence type="ECO:0000256" key="2">
    <source>
        <dbReference type="PIRSR" id="PIRSR600760-2"/>
    </source>
</evidence>
<feature type="binding site" evidence="2">
    <location>
        <position position="156"/>
    </location>
    <ligand>
        <name>Mg(2+)</name>
        <dbReference type="ChEBI" id="CHEBI:18420"/>
        <label>1</label>
        <note>catalytic</note>
    </ligand>
</feature>
<dbReference type="InterPro" id="IPR000760">
    <property type="entry name" value="Inositol_monophosphatase-like"/>
</dbReference>
<dbReference type="Pfam" id="PF00459">
    <property type="entry name" value="Inositol_P"/>
    <property type="match status" value="1"/>
</dbReference>
<keyword evidence="2" id="KW-0460">Magnesium</keyword>
<dbReference type="SUPFAM" id="SSF56655">
    <property type="entry name" value="Carbohydrate phosphatase"/>
    <property type="match status" value="1"/>
</dbReference>
<reference evidence="3 4" key="1">
    <citation type="submission" date="2020-11" db="EMBL/GenBank/DDBJ databases">
        <authorList>
            <person name="Wallbank WR R."/>
            <person name="Pardo Diaz C."/>
            <person name="Kozak K."/>
            <person name="Martin S."/>
            <person name="Jiggins C."/>
            <person name="Moest M."/>
            <person name="Warren A I."/>
            <person name="Generalovic N T."/>
            <person name="Byers J.R.P. K."/>
            <person name="Montejo-Kovacevich G."/>
            <person name="Yen C E."/>
        </authorList>
    </citation>
    <scope>NUCLEOTIDE SEQUENCE [LARGE SCALE GENOMIC DNA]</scope>
</reference>
<dbReference type="GO" id="GO:0004441">
    <property type="term" value="F:inositol-1,4-bisphosphate 1-phosphatase activity"/>
    <property type="evidence" value="ECO:0007669"/>
    <property type="project" value="TreeGrafter"/>
</dbReference>
<keyword evidence="2" id="KW-0479">Metal-binding</keyword>
<dbReference type="GO" id="GO:0046872">
    <property type="term" value="F:metal ion binding"/>
    <property type="evidence" value="ECO:0007669"/>
    <property type="project" value="UniProtKB-KW"/>
</dbReference>
<evidence type="ECO:0000256" key="1">
    <source>
        <dbReference type="ARBA" id="ARBA00009759"/>
    </source>
</evidence>
<feature type="binding site" evidence="2">
    <location>
        <position position="158"/>
    </location>
    <ligand>
        <name>Mg(2+)</name>
        <dbReference type="ChEBI" id="CHEBI:18420"/>
        <label>1</label>
        <note>catalytic</note>
    </ligand>
</feature>
<dbReference type="Gene3D" id="3.30.540.10">
    <property type="entry name" value="Fructose-1,6-Bisphosphatase, subunit A, domain 1"/>
    <property type="match status" value="1"/>
</dbReference>
<dbReference type="PANTHER" id="PTHR43028">
    <property type="entry name" value="3'(2'),5'-BISPHOSPHATE NUCLEOTIDASE 1"/>
    <property type="match status" value="1"/>
</dbReference>
<dbReference type="AlphaFoldDB" id="A0A7R8UPY9"/>